<dbReference type="SMART" id="SM00195">
    <property type="entry name" value="DSPc"/>
    <property type="match status" value="1"/>
</dbReference>
<dbReference type="InterPro" id="IPR044506">
    <property type="entry name" value="CDC14_C"/>
</dbReference>
<comment type="similarity">
    <text evidence="1">Belongs to the protein-tyrosine phosphatase family. Non-receptor class CDC14 subfamily.</text>
</comment>
<feature type="domain" description="Tyrosine-protein phosphatase" evidence="7">
    <location>
        <begin position="204"/>
        <end position="356"/>
    </location>
</feature>
<evidence type="ECO:0000256" key="6">
    <source>
        <dbReference type="ARBA" id="ARBA00023306"/>
    </source>
</evidence>
<feature type="domain" description="Tyrosine specific protein phosphatases" evidence="8">
    <location>
        <begin position="281"/>
        <end position="343"/>
    </location>
</feature>
<dbReference type="SMART" id="SM00404">
    <property type="entry name" value="PTPc_motif"/>
    <property type="match status" value="1"/>
</dbReference>
<accession>A0ABN7A7V8</accession>
<evidence type="ECO:0000256" key="4">
    <source>
        <dbReference type="ARBA" id="ARBA00022801"/>
    </source>
</evidence>
<sequence length="436" mass="50539">MERVTVVRRKKTTDERKIQISKDLNEPLETHEFIEGRLYFAVYRNKIIIDDTEDTHFFNTDDLLVYTNFFEDFGPLNLGKLYRFCRILYGKLKGDAADNKRIVYWTVLTDAKRANAAFLIGCFAVILLDMSPREAIAILNRTKYKYKPFNDANMGNIVGENTIRLHDCLSSINKAFYFNLVNFADFDLSEYEHYEGANPRSEGDLSWIVPQKLIAFAGPCGERNGNWPVELYIGYFQDCNVFTVIRLNKSLYDCKRFTLHGIDHFDLIFPDGTTPPDDILDDFLEIAEKSVGAIAIHCKAGLGRTGCLIGIFLMKHYRMTATEAIAWMRICRPGCVIGQQQKWLQAKQSWAWRQGDAHRERIYGSSEKVRQHKYGVYSVKGRTVKLRQPSEADRAGKFADVRERIRKRRQNFEAERETQGDLLLASRNSNMERLRR</sequence>
<evidence type="ECO:0000259" key="7">
    <source>
        <dbReference type="PROSITE" id="PS50054"/>
    </source>
</evidence>
<gene>
    <name evidence="9" type="ORF">NTJ_00124</name>
</gene>
<dbReference type="InterPro" id="IPR016130">
    <property type="entry name" value="Tyr_Pase_AS"/>
</dbReference>
<evidence type="ECO:0000256" key="3">
    <source>
        <dbReference type="ARBA" id="ARBA00022618"/>
    </source>
</evidence>
<dbReference type="InterPro" id="IPR020422">
    <property type="entry name" value="TYR_PHOSPHATASE_DUAL_dom"/>
</dbReference>
<dbReference type="Pfam" id="PF00782">
    <property type="entry name" value="DSPc"/>
    <property type="match status" value="1"/>
</dbReference>
<dbReference type="Pfam" id="PF14671">
    <property type="entry name" value="DSPn"/>
    <property type="match status" value="1"/>
</dbReference>
<dbReference type="EMBL" id="AP028909">
    <property type="protein sequence ID" value="BES87319.1"/>
    <property type="molecule type" value="Genomic_DNA"/>
</dbReference>
<dbReference type="CDD" id="cd17657">
    <property type="entry name" value="CDC14_N"/>
    <property type="match status" value="1"/>
</dbReference>
<evidence type="ECO:0000256" key="5">
    <source>
        <dbReference type="ARBA" id="ARBA00022912"/>
    </source>
</evidence>
<protein>
    <recommendedName>
        <fullName evidence="2">protein-tyrosine-phosphatase</fullName>
        <ecNumber evidence="2">3.1.3.48</ecNumber>
    </recommendedName>
</protein>
<dbReference type="PANTHER" id="PTHR23339">
    <property type="entry name" value="TYROSINE SPECIFIC PROTEIN PHOSPHATASE AND DUAL SPECIFICITY PROTEIN PHOSPHATASE"/>
    <property type="match status" value="1"/>
</dbReference>
<evidence type="ECO:0000313" key="9">
    <source>
        <dbReference type="EMBL" id="BES87319.1"/>
    </source>
</evidence>
<dbReference type="Proteomes" id="UP001307889">
    <property type="component" value="Chromosome 1"/>
</dbReference>
<dbReference type="CDD" id="cd14499">
    <property type="entry name" value="CDC14_C"/>
    <property type="match status" value="1"/>
</dbReference>
<proteinExistence type="inferred from homology"/>
<dbReference type="PROSITE" id="PS50056">
    <property type="entry name" value="TYR_PHOSPHATASE_2"/>
    <property type="match status" value="1"/>
</dbReference>
<dbReference type="SUPFAM" id="SSF52799">
    <property type="entry name" value="(Phosphotyrosine protein) phosphatases II"/>
    <property type="match status" value="2"/>
</dbReference>
<name>A0ABN7A7V8_9HEMI</name>
<dbReference type="InterPro" id="IPR050561">
    <property type="entry name" value="PTP"/>
</dbReference>
<evidence type="ECO:0000313" key="10">
    <source>
        <dbReference type="Proteomes" id="UP001307889"/>
    </source>
</evidence>
<dbReference type="PROSITE" id="PS00383">
    <property type="entry name" value="TYR_PHOSPHATASE_1"/>
    <property type="match status" value="1"/>
</dbReference>
<dbReference type="InterPro" id="IPR003595">
    <property type="entry name" value="Tyr_Pase_cat"/>
</dbReference>
<keyword evidence="4" id="KW-0378">Hydrolase</keyword>
<dbReference type="InterPro" id="IPR000340">
    <property type="entry name" value="Dual-sp_phosphatase_cat-dom"/>
</dbReference>
<keyword evidence="10" id="KW-1185">Reference proteome</keyword>
<dbReference type="InterPro" id="IPR029021">
    <property type="entry name" value="Prot-tyrosine_phosphatase-like"/>
</dbReference>
<keyword evidence="5" id="KW-0904">Protein phosphatase</keyword>
<evidence type="ECO:0000256" key="2">
    <source>
        <dbReference type="ARBA" id="ARBA00013064"/>
    </source>
</evidence>
<keyword evidence="3" id="KW-0132">Cell division</keyword>
<reference evidence="9 10" key="1">
    <citation type="submission" date="2023-09" db="EMBL/GenBank/DDBJ databases">
        <title>Nesidiocoris tenuis whole genome shotgun sequence.</title>
        <authorList>
            <person name="Shibata T."/>
            <person name="Shimoda M."/>
            <person name="Kobayashi T."/>
            <person name="Uehara T."/>
        </authorList>
    </citation>
    <scope>NUCLEOTIDE SEQUENCE [LARGE SCALE GENOMIC DNA]</scope>
    <source>
        <strain evidence="9 10">Japan</strain>
    </source>
</reference>
<dbReference type="PROSITE" id="PS50054">
    <property type="entry name" value="TYR_PHOSPHATASE_DUAL"/>
    <property type="match status" value="1"/>
</dbReference>
<dbReference type="InterPro" id="IPR000387">
    <property type="entry name" value="Tyr_Pase_dom"/>
</dbReference>
<evidence type="ECO:0000259" key="8">
    <source>
        <dbReference type="PROSITE" id="PS50056"/>
    </source>
</evidence>
<keyword evidence="6" id="KW-0131">Cell cycle</keyword>
<dbReference type="InterPro" id="IPR029260">
    <property type="entry name" value="DSPn"/>
</dbReference>
<evidence type="ECO:0000256" key="1">
    <source>
        <dbReference type="ARBA" id="ARBA00007315"/>
    </source>
</evidence>
<dbReference type="Gene3D" id="3.90.190.10">
    <property type="entry name" value="Protein tyrosine phosphatase superfamily"/>
    <property type="match status" value="2"/>
</dbReference>
<organism evidence="9 10">
    <name type="scientific">Nesidiocoris tenuis</name>
    <dbReference type="NCBI Taxonomy" id="355587"/>
    <lineage>
        <taxon>Eukaryota</taxon>
        <taxon>Metazoa</taxon>
        <taxon>Ecdysozoa</taxon>
        <taxon>Arthropoda</taxon>
        <taxon>Hexapoda</taxon>
        <taxon>Insecta</taxon>
        <taxon>Pterygota</taxon>
        <taxon>Neoptera</taxon>
        <taxon>Paraneoptera</taxon>
        <taxon>Hemiptera</taxon>
        <taxon>Heteroptera</taxon>
        <taxon>Panheteroptera</taxon>
        <taxon>Cimicomorpha</taxon>
        <taxon>Miridae</taxon>
        <taxon>Dicyphina</taxon>
        <taxon>Nesidiocoris</taxon>
    </lineage>
</organism>
<dbReference type="EC" id="3.1.3.48" evidence="2"/>